<dbReference type="GO" id="GO:0016989">
    <property type="term" value="F:sigma factor antagonist activity"/>
    <property type="evidence" value="ECO:0007669"/>
    <property type="project" value="TreeGrafter"/>
</dbReference>
<keyword evidence="1" id="KW-1133">Transmembrane helix</keyword>
<evidence type="ECO:0000256" key="1">
    <source>
        <dbReference type="SAM" id="Phobius"/>
    </source>
</evidence>
<evidence type="ECO:0000313" key="5">
    <source>
        <dbReference type="Proteomes" id="UP000823617"/>
    </source>
</evidence>
<name>A0A9D9HM22_9BACT</name>
<feature type="domain" description="Protein FecR C-terminal" evidence="3">
    <location>
        <begin position="265"/>
        <end position="329"/>
    </location>
</feature>
<comment type="caution">
    <text evidence="4">The sequence shown here is derived from an EMBL/GenBank/DDBJ whole genome shotgun (WGS) entry which is preliminary data.</text>
</comment>
<dbReference type="InterPro" id="IPR032508">
    <property type="entry name" value="FecR_C"/>
</dbReference>
<dbReference type="EMBL" id="JADIMK010000083">
    <property type="protein sequence ID" value="MBO8456340.1"/>
    <property type="molecule type" value="Genomic_DNA"/>
</dbReference>
<dbReference type="Proteomes" id="UP000823617">
    <property type="component" value="Unassembled WGS sequence"/>
</dbReference>
<dbReference type="PANTHER" id="PTHR30273:SF2">
    <property type="entry name" value="PROTEIN FECR"/>
    <property type="match status" value="1"/>
</dbReference>
<dbReference type="Gene3D" id="2.60.120.1440">
    <property type="match status" value="1"/>
</dbReference>
<accession>A0A9D9HM22</accession>
<reference evidence="4" key="1">
    <citation type="submission" date="2020-10" db="EMBL/GenBank/DDBJ databases">
        <authorList>
            <person name="Gilroy R."/>
        </authorList>
    </citation>
    <scope>NUCLEOTIDE SEQUENCE</scope>
    <source>
        <strain evidence="4">B1-3475</strain>
    </source>
</reference>
<dbReference type="PIRSF" id="PIRSF018266">
    <property type="entry name" value="FecR"/>
    <property type="match status" value="1"/>
</dbReference>
<proteinExistence type="predicted"/>
<dbReference type="Gene3D" id="3.55.50.30">
    <property type="match status" value="1"/>
</dbReference>
<feature type="domain" description="FecR protein" evidence="2">
    <location>
        <begin position="123"/>
        <end position="218"/>
    </location>
</feature>
<reference evidence="4" key="2">
    <citation type="journal article" date="2021" name="PeerJ">
        <title>Extensive microbial diversity within the chicken gut microbiome revealed by metagenomics and culture.</title>
        <authorList>
            <person name="Gilroy R."/>
            <person name="Ravi A."/>
            <person name="Getino M."/>
            <person name="Pursley I."/>
            <person name="Horton D.L."/>
            <person name="Alikhan N.F."/>
            <person name="Baker D."/>
            <person name="Gharbi K."/>
            <person name="Hall N."/>
            <person name="Watson M."/>
            <person name="Adriaenssens E.M."/>
            <person name="Foster-Nyarko E."/>
            <person name="Jarju S."/>
            <person name="Secka A."/>
            <person name="Antonio M."/>
            <person name="Oren A."/>
            <person name="Chaudhuri R.R."/>
            <person name="La Ragione R."/>
            <person name="Hildebrand F."/>
            <person name="Pallen M.J."/>
        </authorList>
    </citation>
    <scope>NUCLEOTIDE SEQUENCE</scope>
    <source>
        <strain evidence="4">B1-3475</strain>
    </source>
</reference>
<dbReference type="Pfam" id="PF04773">
    <property type="entry name" value="FecR"/>
    <property type="match status" value="1"/>
</dbReference>
<sequence length="337" mass="37476">MTDELLYRYFRNGASDHEIDQIEKWLESDPSHQKEFDAAHMLFNVMALQESGYEERKDVLTSPVMLAPVSTAMPSSRKIRIPFWARVVSAAASAVLLVCAAGYAGLHFGQDKAYKDMSAQSNVIEVPAGDRMTISLQDGTEIHLNGGSTLEYPLVFAQDSRRIRISGEAYLDVAKDVERPFVVKTFASEIEVLGTKFNVLADETNGQFSTVLVSGKVKVTTNENSDGEYKQVILTPDEKVSIVDSHLVVSKVTSRDEVSWKDGYISLRGVGFDELMHRFERMYGVDILIAREDIPEVGYLSGKIKVSEGIDFALHLLQEACDFTYAKDARTGSIIIN</sequence>
<evidence type="ECO:0000313" key="4">
    <source>
        <dbReference type="EMBL" id="MBO8456340.1"/>
    </source>
</evidence>
<dbReference type="InterPro" id="IPR006860">
    <property type="entry name" value="FecR"/>
</dbReference>
<dbReference type="PANTHER" id="PTHR30273">
    <property type="entry name" value="PERIPLASMIC SIGNAL SENSOR AND SIGMA FACTOR ACTIVATOR FECR-RELATED"/>
    <property type="match status" value="1"/>
</dbReference>
<feature type="transmembrane region" description="Helical" evidence="1">
    <location>
        <begin position="83"/>
        <end position="106"/>
    </location>
</feature>
<dbReference type="AlphaFoldDB" id="A0A9D9HM22"/>
<keyword evidence="1" id="KW-0472">Membrane</keyword>
<evidence type="ECO:0000259" key="3">
    <source>
        <dbReference type="Pfam" id="PF16344"/>
    </source>
</evidence>
<dbReference type="Pfam" id="PF16344">
    <property type="entry name" value="FecR_C"/>
    <property type="match status" value="1"/>
</dbReference>
<gene>
    <name evidence="4" type="ORF">IAC08_08090</name>
</gene>
<organism evidence="4 5">
    <name type="scientific">Candidatus Cryptobacteroides intestinigallinarum</name>
    <dbReference type="NCBI Taxonomy" id="2840767"/>
    <lineage>
        <taxon>Bacteria</taxon>
        <taxon>Pseudomonadati</taxon>
        <taxon>Bacteroidota</taxon>
        <taxon>Bacteroidia</taxon>
        <taxon>Bacteroidales</taxon>
        <taxon>Candidatus Cryptobacteroides</taxon>
    </lineage>
</organism>
<protein>
    <submittedName>
        <fullName evidence="4">FecR domain-containing protein</fullName>
    </submittedName>
</protein>
<evidence type="ECO:0000259" key="2">
    <source>
        <dbReference type="Pfam" id="PF04773"/>
    </source>
</evidence>
<dbReference type="InterPro" id="IPR012373">
    <property type="entry name" value="Ferrdict_sens_TM"/>
</dbReference>
<keyword evidence="1" id="KW-0812">Transmembrane</keyword>